<feature type="transmembrane region" description="Helical" evidence="1">
    <location>
        <begin position="143"/>
        <end position="164"/>
    </location>
</feature>
<dbReference type="PANTHER" id="PTHR36434">
    <property type="entry name" value="MEMBRANE PROTEASE YUGP-RELATED"/>
    <property type="match status" value="1"/>
</dbReference>
<evidence type="ECO:0000256" key="1">
    <source>
        <dbReference type="SAM" id="Phobius"/>
    </source>
</evidence>
<protein>
    <recommendedName>
        <fullName evidence="4">Peptidase</fullName>
    </recommendedName>
</protein>
<gene>
    <name evidence="2" type="ORF">FHS88_001796</name>
</gene>
<dbReference type="RefSeq" id="WP_184483702.1">
    <property type="nucleotide sequence ID" value="NZ_JAAEDJ010000036.1"/>
</dbReference>
<name>A0A840Y0X8_9PROT</name>
<reference evidence="2 3" key="1">
    <citation type="submission" date="2020-08" db="EMBL/GenBank/DDBJ databases">
        <title>Genomic Encyclopedia of Type Strains, Phase IV (KMG-IV): sequencing the most valuable type-strain genomes for metagenomic binning, comparative biology and taxonomic classification.</title>
        <authorList>
            <person name="Goeker M."/>
        </authorList>
    </citation>
    <scope>NUCLEOTIDE SEQUENCE [LARGE SCALE GENOMIC DNA]</scope>
    <source>
        <strain evidence="2 3">DSM 25895</strain>
    </source>
</reference>
<sequence length="222" mass="22941">MIPALILLVLALVLGPTAYVRWVMARHAADRPDLPGTGGEFARHLLDEAGLHHVAVEATDEGDHYDPAVPAVRLAPGHLHGRSVTAAAVAAHEVAHAVQHAEGSRLFALRLALMRAVTPLRLAAAVALTVLPLGGAAAGAGHLVLPSLLLALALFGLSVLVHLVTLPLEFDASFGRALPAITRGGYLSGRDLGAARAVLRAAALTYAAGAFLSVLQLARVVR</sequence>
<accession>A0A840Y0X8</accession>
<evidence type="ECO:0000313" key="2">
    <source>
        <dbReference type="EMBL" id="MBB5689671.1"/>
    </source>
</evidence>
<keyword evidence="3" id="KW-1185">Reference proteome</keyword>
<keyword evidence="1" id="KW-1133">Transmembrane helix</keyword>
<dbReference type="EMBL" id="JACIJE010000004">
    <property type="protein sequence ID" value="MBB5689671.1"/>
    <property type="molecule type" value="Genomic_DNA"/>
</dbReference>
<evidence type="ECO:0000313" key="3">
    <source>
        <dbReference type="Proteomes" id="UP000562254"/>
    </source>
</evidence>
<feature type="transmembrane region" description="Helical" evidence="1">
    <location>
        <begin position="112"/>
        <end position="131"/>
    </location>
</feature>
<keyword evidence="1" id="KW-0472">Membrane</keyword>
<feature type="transmembrane region" description="Helical" evidence="1">
    <location>
        <begin position="197"/>
        <end position="218"/>
    </location>
</feature>
<dbReference type="Proteomes" id="UP000562254">
    <property type="component" value="Unassembled WGS sequence"/>
</dbReference>
<proteinExistence type="predicted"/>
<dbReference type="InterPro" id="IPR007395">
    <property type="entry name" value="Zn_peptidase_2"/>
</dbReference>
<evidence type="ECO:0008006" key="4">
    <source>
        <dbReference type="Google" id="ProtNLM"/>
    </source>
</evidence>
<keyword evidence="1" id="KW-0812">Transmembrane</keyword>
<organism evidence="2 3">
    <name type="scientific">Neoroseomonas alkaliterrae</name>
    <dbReference type="NCBI Taxonomy" id="1452450"/>
    <lineage>
        <taxon>Bacteria</taxon>
        <taxon>Pseudomonadati</taxon>
        <taxon>Pseudomonadota</taxon>
        <taxon>Alphaproteobacteria</taxon>
        <taxon>Acetobacterales</taxon>
        <taxon>Acetobacteraceae</taxon>
        <taxon>Neoroseomonas</taxon>
    </lineage>
</organism>
<dbReference type="Pfam" id="PF04298">
    <property type="entry name" value="Zn_peptidase_2"/>
    <property type="match status" value="1"/>
</dbReference>
<comment type="caution">
    <text evidence="2">The sequence shown here is derived from an EMBL/GenBank/DDBJ whole genome shotgun (WGS) entry which is preliminary data.</text>
</comment>
<dbReference type="PANTHER" id="PTHR36434:SF1">
    <property type="entry name" value="MEMBRANE PROTEASE YUGP-RELATED"/>
    <property type="match status" value="1"/>
</dbReference>
<dbReference type="AlphaFoldDB" id="A0A840Y0X8"/>